<evidence type="ECO:0000313" key="2">
    <source>
        <dbReference type="EMBL" id="EEX74653.1"/>
    </source>
</evidence>
<accession>C9MXP4</accession>
<dbReference type="STRING" id="634994.GCWU000323_01292"/>
<comment type="caution">
    <text evidence="2">The sequence shown here is derived from an EMBL/GenBank/DDBJ whole genome shotgun (WGS) entry which is preliminary data.</text>
</comment>
<keyword evidence="1" id="KW-0472">Membrane</keyword>
<evidence type="ECO:0000313" key="3">
    <source>
        <dbReference type="Proteomes" id="UP000006233"/>
    </source>
</evidence>
<dbReference type="Proteomes" id="UP000006233">
    <property type="component" value="Unassembled WGS sequence"/>
</dbReference>
<dbReference type="InterPro" id="IPR012902">
    <property type="entry name" value="N_methyl_site"/>
</dbReference>
<sequence>MYKNSFLKGGKMRIKGNNDGFTLIEVLLYISIMAVLFIVVSVNLQKQRQNQEFAIQKRNISQFIRKIQQYAQHNRKEYVLDFKISEKRAYFLDEKNGKKDIIDKMEISQNLSYMTNNSNKNADFRRRTTNEGNFEKGFSVYLLDKKGEKIYYRISTNTINAAKYPIISIYRAKKPINLSDDYSKANLWEEEL</sequence>
<name>C9MXP4_9FUSO</name>
<gene>
    <name evidence="2" type="ORF">GCWU000323_01292</name>
</gene>
<dbReference type="eggNOG" id="COG2165">
    <property type="taxonomic scope" value="Bacteria"/>
</dbReference>
<keyword evidence="1" id="KW-1133">Transmembrane helix</keyword>
<feature type="transmembrane region" description="Helical" evidence="1">
    <location>
        <begin position="21"/>
        <end position="42"/>
    </location>
</feature>
<proteinExistence type="predicted"/>
<dbReference type="NCBIfam" id="TIGR02532">
    <property type="entry name" value="IV_pilin_GFxxxE"/>
    <property type="match status" value="1"/>
</dbReference>
<dbReference type="Pfam" id="PF07963">
    <property type="entry name" value="N_methyl"/>
    <property type="match status" value="1"/>
</dbReference>
<dbReference type="Gene3D" id="3.30.700.10">
    <property type="entry name" value="Glycoprotein, Type 4 Pilin"/>
    <property type="match status" value="1"/>
</dbReference>
<reference evidence="2 3" key="1">
    <citation type="submission" date="2009-09" db="EMBL/GenBank/DDBJ databases">
        <authorList>
            <person name="Weinstock G."/>
            <person name="Sodergren E."/>
            <person name="Clifton S."/>
            <person name="Fulton L."/>
            <person name="Fulton B."/>
            <person name="Courtney L."/>
            <person name="Fronick C."/>
            <person name="Harrison M."/>
            <person name="Strong C."/>
            <person name="Farmer C."/>
            <person name="Delahaunty K."/>
            <person name="Markovic C."/>
            <person name="Hall O."/>
            <person name="Minx P."/>
            <person name="Tomlinson C."/>
            <person name="Mitreva M."/>
            <person name="Nelson J."/>
            <person name="Hou S."/>
            <person name="Wollam A."/>
            <person name="Pepin K.H."/>
            <person name="Johnson M."/>
            <person name="Bhonagiri V."/>
            <person name="Nash W.E."/>
            <person name="Warren W."/>
            <person name="Chinwalla A."/>
            <person name="Mardis E.R."/>
            <person name="Wilson R.K."/>
        </authorList>
    </citation>
    <scope>NUCLEOTIDE SEQUENCE [LARGE SCALE GENOMIC DNA]</scope>
    <source>
        <strain evidence="2 3">F0254</strain>
    </source>
</reference>
<evidence type="ECO:0000256" key="1">
    <source>
        <dbReference type="SAM" id="Phobius"/>
    </source>
</evidence>
<protein>
    <submittedName>
        <fullName evidence="2">Prepilin-type cleavage/methylation N-terminal domain protein</fullName>
    </submittedName>
</protein>
<dbReference type="AlphaFoldDB" id="C9MXP4"/>
<dbReference type="SUPFAM" id="SSF54523">
    <property type="entry name" value="Pili subunits"/>
    <property type="match status" value="1"/>
</dbReference>
<organism evidence="2 3">
    <name type="scientific">Leptotrichia hofstadii F0254</name>
    <dbReference type="NCBI Taxonomy" id="634994"/>
    <lineage>
        <taxon>Bacteria</taxon>
        <taxon>Fusobacteriati</taxon>
        <taxon>Fusobacteriota</taxon>
        <taxon>Fusobacteriia</taxon>
        <taxon>Fusobacteriales</taxon>
        <taxon>Leptotrichiaceae</taxon>
        <taxon>Leptotrichia</taxon>
    </lineage>
</organism>
<dbReference type="HOGENOM" id="CLU_1487313_0_0_0"/>
<dbReference type="InterPro" id="IPR045584">
    <property type="entry name" value="Pilin-like"/>
</dbReference>
<keyword evidence="1" id="KW-0812">Transmembrane</keyword>
<dbReference type="EMBL" id="ACVB02000009">
    <property type="protein sequence ID" value="EEX74653.1"/>
    <property type="molecule type" value="Genomic_DNA"/>
</dbReference>